<reference evidence="1 2" key="1">
    <citation type="submission" date="2018-12" db="EMBL/GenBank/DDBJ databases">
        <title>Sequencing of bacterial isolates from soil warming experiment in Harvard Forest, Massachusetts, USA.</title>
        <authorList>
            <person name="Deangelis K."/>
        </authorList>
    </citation>
    <scope>NUCLEOTIDE SEQUENCE [LARGE SCALE GENOMIC DNA]</scope>
    <source>
        <strain evidence="1 2">EB153</strain>
    </source>
</reference>
<keyword evidence="2" id="KW-1185">Reference proteome</keyword>
<evidence type="ECO:0000313" key="1">
    <source>
        <dbReference type="EMBL" id="RSL18461.1"/>
    </source>
</evidence>
<dbReference type="AlphaFoldDB" id="A0A3R9PC56"/>
<proteinExistence type="predicted"/>
<dbReference type="RefSeq" id="WP_125486825.1">
    <property type="nucleotide sequence ID" value="NZ_RSDW01000001.1"/>
</dbReference>
<evidence type="ECO:0000313" key="2">
    <source>
        <dbReference type="Proteomes" id="UP000269669"/>
    </source>
</evidence>
<accession>A0A3R9PC56</accession>
<comment type="caution">
    <text evidence="1">The sequence shown here is derived from an EMBL/GenBank/DDBJ whole genome shotgun (WGS) entry which is preliminary data.</text>
</comment>
<name>A0A3R9PC56_9BACT</name>
<dbReference type="EMBL" id="RSDW01000001">
    <property type="protein sequence ID" value="RSL18461.1"/>
    <property type="molecule type" value="Genomic_DNA"/>
</dbReference>
<organism evidence="1 2">
    <name type="scientific">Edaphobacter aggregans</name>
    <dbReference type="NCBI Taxonomy" id="570835"/>
    <lineage>
        <taxon>Bacteria</taxon>
        <taxon>Pseudomonadati</taxon>
        <taxon>Acidobacteriota</taxon>
        <taxon>Terriglobia</taxon>
        <taxon>Terriglobales</taxon>
        <taxon>Acidobacteriaceae</taxon>
        <taxon>Edaphobacter</taxon>
    </lineage>
</organism>
<sequence>MGSSTGSLSSVKNKRKSSFSCGATCDYNFQQWPFFDLQLPTTIGTGDNQVSNITEYDSMTNGNPYTYPFSYAGVTVTQDSATIASTGPDSSTSTNIIEYGNALGTTNIYNIFIDDEYEATLDYCEMAQNETWQVGMTTVGTKMGLLGAECIPSSATFRLQGSWQALPFGPGQCVLSDYIDIPIPPSGGSCAHNCFVGNPDSTGKSVEYCTKETPRYSDGDCLKFTDTYPVAPIPHP</sequence>
<dbReference type="Proteomes" id="UP000269669">
    <property type="component" value="Unassembled WGS sequence"/>
</dbReference>
<protein>
    <submittedName>
        <fullName evidence="1">Uncharacterized protein</fullName>
    </submittedName>
</protein>
<gene>
    <name evidence="1" type="ORF">EDE15_4036</name>
</gene>